<comment type="subcellular location">
    <subcellularLocation>
        <location evidence="1">Cell inner membrane</location>
        <topology evidence="1">Single-pass membrane protein</topology>
    </subcellularLocation>
</comment>
<keyword evidence="6 8" id="KW-1133">Transmembrane helix</keyword>
<dbReference type="Proteomes" id="UP000659084">
    <property type="component" value="Unassembled WGS sequence"/>
</dbReference>
<keyword evidence="3" id="KW-1003">Cell membrane</keyword>
<dbReference type="Pfam" id="PF05957">
    <property type="entry name" value="DUF883"/>
    <property type="match status" value="1"/>
</dbReference>
<evidence type="ECO:0000313" key="11">
    <source>
        <dbReference type="EMBL" id="MBC3210768.1"/>
    </source>
</evidence>
<dbReference type="Pfam" id="PF19029">
    <property type="entry name" value="DUF883_C"/>
    <property type="match status" value="1"/>
</dbReference>
<dbReference type="KEGG" id="sfg:AV650_21235"/>
<reference evidence="12 14" key="1">
    <citation type="submission" date="2018-12" db="EMBL/GenBank/DDBJ databases">
        <authorList>
            <consortium name="Pathogen Informatics"/>
        </authorList>
    </citation>
    <scope>NUCLEOTIDE SEQUENCE [LARGE SCALE GENOMIC DNA]</scope>
    <source>
        <strain evidence="13">NCTC12965</strain>
        <strain evidence="12 14">NCTC13193</strain>
    </source>
</reference>
<name>A0A0F7HI35_SERFO</name>
<evidence type="ECO:0000256" key="4">
    <source>
        <dbReference type="ARBA" id="ARBA00022519"/>
    </source>
</evidence>
<dbReference type="KEGG" id="sfw:WN53_25555"/>
<dbReference type="Proteomes" id="UP000270487">
    <property type="component" value="Chromosome"/>
</dbReference>
<evidence type="ECO:0000259" key="9">
    <source>
        <dbReference type="Pfam" id="PF05957"/>
    </source>
</evidence>
<feature type="domain" description="DUF883" evidence="9">
    <location>
        <begin position="12"/>
        <end position="58"/>
    </location>
</feature>
<evidence type="ECO:0000256" key="5">
    <source>
        <dbReference type="ARBA" id="ARBA00022692"/>
    </source>
</evidence>
<dbReference type="PANTHER" id="PTHR35893:SF1">
    <property type="entry name" value="PROTEIN ELAB"/>
    <property type="match status" value="1"/>
</dbReference>
<evidence type="ECO:0000313" key="12">
    <source>
        <dbReference type="EMBL" id="VEI73105.1"/>
    </source>
</evidence>
<dbReference type="OrthoDB" id="5298386at2"/>
<organism evidence="12 14">
    <name type="scientific">Serratia fonticola</name>
    <dbReference type="NCBI Taxonomy" id="47917"/>
    <lineage>
        <taxon>Bacteria</taxon>
        <taxon>Pseudomonadati</taxon>
        <taxon>Pseudomonadota</taxon>
        <taxon>Gammaproteobacteria</taxon>
        <taxon>Enterobacterales</taxon>
        <taxon>Yersiniaceae</taxon>
        <taxon>Serratia</taxon>
    </lineage>
</organism>
<feature type="transmembrane region" description="Helical" evidence="8">
    <location>
        <begin position="83"/>
        <end position="101"/>
    </location>
</feature>
<accession>A0A0F7HI35</accession>
<dbReference type="EMBL" id="LR134492">
    <property type="protein sequence ID" value="VEI73105.1"/>
    <property type="molecule type" value="Genomic_DNA"/>
</dbReference>
<keyword evidence="4" id="KW-0997">Cell inner membrane</keyword>
<feature type="domain" description="DUF883" evidence="10">
    <location>
        <begin position="74"/>
        <end position="103"/>
    </location>
</feature>
<dbReference type="InterPro" id="IPR010279">
    <property type="entry name" value="YqjD/ElaB"/>
</dbReference>
<dbReference type="RefSeq" id="WP_024485128.1">
    <property type="nucleotide sequence ID" value="NZ_CAMISF010000002.1"/>
</dbReference>
<reference evidence="11" key="2">
    <citation type="submission" date="2020-08" db="EMBL/GenBank/DDBJ databases">
        <title>Food and environmental bacterial isolates.</title>
        <authorList>
            <person name="Richter L."/>
            <person name="Du Plessis E.M."/>
            <person name="Duvenage S."/>
            <person name="Allam M."/>
            <person name="Korsten L."/>
        </authorList>
    </citation>
    <scope>NUCLEOTIDE SEQUENCE</scope>
    <source>
        <strain evidence="11">UPMP2127</strain>
    </source>
</reference>
<keyword evidence="7 8" id="KW-0472">Membrane</keyword>
<comment type="similarity">
    <text evidence="2">Belongs to the ElaB/YgaM/YqjD family.</text>
</comment>
<dbReference type="GO" id="GO:0043022">
    <property type="term" value="F:ribosome binding"/>
    <property type="evidence" value="ECO:0007669"/>
    <property type="project" value="InterPro"/>
</dbReference>
<dbReference type="EMBL" id="JACNYO010000001">
    <property type="protein sequence ID" value="MBC3210768.1"/>
    <property type="molecule type" value="Genomic_DNA"/>
</dbReference>
<evidence type="ECO:0000259" key="10">
    <source>
        <dbReference type="Pfam" id="PF19029"/>
    </source>
</evidence>
<dbReference type="NCBIfam" id="NF007709">
    <property type="entry name" value="PRK10404.1"/>
    <property type="match status" value="1"/>
</dbReference>
<dbReference type="PANTHER" id="PTHR35893">
    <property type="entry name" value="INNER MEMBRANE PROTEIN-RELATED"/>
    <property type="match status" value="1"/>
</dbReference>
<protein>
    <submittedName>
        <fullName evidence="12">Bacterial protein of uncharacterized function (DUF883)</fullName>
    </submittedName>
    <submittedName>
        <fullName evidence="11">Stress response protein ElaB</fullName>
    </submittedName>
</protein>
<dbReference type="AlphaFoldDB" id="A0A0F7HI35"/>
<dbReference type="InterPro" id="IPR043604">
    <property type="entry name" value="DUF883_N"/>
</dbReference>
<dbReference type="GeneID" id="30323552"/>
<evidence type="ECO:0000256" key="1">
    <source>
        <dbReference type="ARBA" id="ARBA00004377"/>
    </source>
</evidence>
<gene>
    <name evidence="12" type="primary">elaB_1</name>
    <name evidence="11" type="synonym">elaB</name>
    <name evidence="11" type="ORF">H8J20_01320</name>
    <name evidence="13" type="ORF">NCTC12965_05787</name>
    <name evidence="12" type="ORF">NCTC13193_03985</name>
</gene>
<evidence type="ECO:0000256" key="3">
    <source>
        <dbReference type="ARBA" id="ARBA00022475"/>
    </source>
</evidence>
<sequence>MAINRNENQTTLDDDLRMLSDTLQEVLDYSGDRADQAYTDIKAHAERALKDIKSRLANSSECYYVRAKEVACRADDYVRDKPWHSVGIGATVGLVLGLLLARK</sequence>
<evidence type="ECO:0000313" key="13">
    <source>
        <dbReference type="EMBL" id="VTR49092.1"/>
    </source>
</evidence>
<dbReference type="STRING" id="47917.AV650_21235"/>
<evidence type="ECO:0000256" key="8">
    <source>
        <dbReference type="SAM" id="Phobius"/>
    </source>
</evidence>
<dbReference type="InterPro" id="IPR043605">
    <property type="entry name" value="DUF883_C"/>
</dbReference>
<dbReference type="GO" id="GO:0005886">
    <property type="term" value="C:plasma membrane"/>
    <property type="evidence" value="ECO:0007669"/>
    <property type="project" value="UniProtKB-SubCell"/>
</dbReference>
<dbReference type="EMBL" id="CABEEZ010000118">
    <property type="protein sequence ID" value="VTR49092.1"/>
    <property type="molecule type" value="Genomic_DNA"/>
</dbReference>
<evidence type="ECO:0000256" key="2">
    <source>
        <dbReference type="ARBA" id="ARBA00010423"/>
    </source>
</evidence>
<proteinExistence type="inferred from homology"/>
<keyword evidence="5 8" id="KW-0812">Transmembrane</keyword>
<evidence type="ECO:0000256" key="6">
    <source>
        <dbReference type="ARBA" id="ARBA00022989"/>
    </source>
</evidence>
<evidence type="ECO:0000313" key="14">
    <source>
        <dbReference type="Proteomes" id="UP000270487"/>
    </source>
</evidence>
<evidence type="ECO:0000256" key="7">
    <source>
        <dbReference type="ARBA" id="ARBA00023136"/>
    </source>
</evidence>